<comment type="subcellular location">
    <subcellularLocation>
        <location evidence="2">Cell membrane</location>
    </subcellularLocation>
</comment>
<dbReference type="Pfam" id="PF02518">
    <property type="entry name" value="HATPase_c"/>
    <property type="match status" value="1"/>
</dbReference>
<dbReference type="SUPFAM" id="SSF55874">
    <property type="entry name" value="ATPase domain of HSP90 chaperone/DNA topoisomerase II/histidine kinase"/>
    <property type="match status" value="1"/>
</dbReference>
<dbReference type="CDD" id="cd00075">
    <property type="entry name" value="HATPase"/>
    <property type="match status" value="1"/>
</dbReference>
<dbReference type="GO" id="GO:0005886">
    <property type="term" value="C:plasma membrane"/>
    <property type="evidence" value="ECO:0007669"/>
    <property type="project" value="UniProtKB-SubCell"/>
</dbReference>
<dbReference type="SMART" id="SM00387">
    <property type="entry name" value="HATPase_c"/>
    <property type="match status" value="1"/>
</dbReference>
<accession>A0A1G6UFD4</accession>
<keyword evidence="6 11" id="KW-0812">Transmembrane</keyword>
<keyword evidence="10 11" id="KW-0472">Membrane</keyword>
<reference evidence="13 14" key="1">
    <citation type="submission" date="2016-10" db="EMBL/GenBank/DDBJ databases">
        <authorList>
            <person name="de Groot N.N."/>
        </authorList>
    </citation>
    <scope>NUCLEOTIDE SEQUENCE [LARGE SCALE GENOMIC DNA]</scope>
    <source>
        <strain evidence="13 14">JCM 11308</strain>
    </source>
</reference>
<evidence type="ECO:0000256" key="5">
    <source>
        <dbReference type="ARBA" id="ARBA00022679"/>
    </source>
</evidence>
<dbReference type="InterPro" id="IPR050428">
    <property type="entry name" value="TCS_sensor_his_kinase"/>
</dbReference>
<evidence type="ECO:0000256" key="9">
    <source>
        <dbReference type="ARBA" id="ARBA00023012"/>
    </source>
</evidence>
<evidence type="ECO:0000256" key="11">
    <source>
        <dbReference type="SAM" id="Phobius"/>
    </source>
</evidence>
<keyword evidence="9" id="KW-0902">Two-component regulatory system</keyword>
<dbReference type="InterPro" id="IPR004358">
    <property type="entry name" value="Sig_transdc_His_kin-like_C"/>
</dbReference>
<dbReference type="InterPro" id="IPR003661">
    <property type="entry name" value="HisK_dim/P_dom"/>
</dbReference>
<keyword evidence="4" id="KW-0597">Phosphoprotein</keyword>
<evidence type="ECO:0000259" key="12">
    <source>
        <dbReference type="PROSITE" id="PS50109"/>
    </source>
</evidence>
<evidence type="ECO:0000256" key="8">
    <source>
        <dbReference type="ARBA" id="ARBA00022989"/>
    </source>
</evidence>
<evidence type="ECO:0000256" key="1">
    <source>
        <dbReference type="ARBA" id="ARBA00000085"/>
    </source>
</evidence>
<evidence type="ECO:0000256" key="6">
    <source>
        <dbReference type="ARBA" id="ARBA00022692"/>
    </source>
</evidence>
<organism evidence="13 14">
    <name type="scientific">Rhodococcus tukisamuensis</name>
    <dbReference type="NCBI Taxonomy" id="168276"/>
    <lineage>
        <taxon>Bacteria</taxon>
        <taxon>Bacillati</taxon>
        <taxon>Actinomycetota</taxon>
        <taxon>Actinomycetes</taxon>
        <taxon>Mycobacteriales</taxon>
        <taxon>Nocardiaceae</taxon>
        <taxon>Rhodococcus</taxon>
    </lineage>
</organism>
<dbReference type="PROSITE" id="PS50109">
    <property type="entry name" value="HIS_KIN"/>
    <property type="match status" value="1"/>
</dbReference>
<dbReference type="Proteomes" id="UP000199417">
    <property type="component" value="Unassembled WGS sequence"/>
</dbReference>
<evidence type="ECO:0000256" key="7">
    <source>
        <dbReference type="ARBA" id="ARBA00022777"/>
    </source>
</evidence>
<dbReference type="Gene3D" id="6.10.340.10">
    <property type="match status" value="1"/>
</dbReference>
<feature type="domain" description="Histidine kinase" evidence="12">
    <location>
        <begin position="233"/>
        <end position="442"/>
    </location>
</feature>
<evidence type="ECO:0000256" key="10">
    <source>
        <dbReference type="ARBA" id="ARBA00023136"/>
    </source>
</evidence>
<dbReference type="GO" id="GO:0000155">
    <property type="term" value="F:phosphorelay sensor kinase activity"/>
    <property type="evidence" value="ECO:0007669"/>
    <property type="project" value="InterPro"/>
</dbReference>
<comment type="catalytic activity">
    <reaction evidence="1">
        <text>ATP + protein L-histidine = ADP + protein N-phospho-L-histidine.</text>
        <dbReference type="EC" id="2.7.13.3"/>
    </reaction>
</comment>
<dbReference type="PANTHER" id="PTHR45436">
    <property type="entry name" value="SENSOR HISTIDINE KINASE YKOH"/>
    <property type="match status" value="1"/>
</dbReference>
<dbReference type="EMBL" id="FNAB01000004">
    <property type="protein sequence ID" value="SDD39969.1"/>
    <property type="molecule type" value="Genomic_DNA"/>
</dbReference>
<dbReference type="AlphaFoldDB" id="A0A1G6UFD4"/>
<dbReference type="PRINTS" id="PR00344">
    <property type="entry name" value="BCTRLSENSOR"/>
</dbReference>
<evidence type="ECO:0000313" key="13">
    <source>
        <dbReference type="EMBL" id="SDD39969.1"/>
    </source>
</evidence>
<dbReference type="InterPro" id="IPR005467">
    <property type="entry name" value="His_kinase_dom"/>
</dbReference>
<keyword evidence="14" id="KW-1185">Reference proteome</keyword>
<keyword evidence="5" id="KW-0808">Transferase</keyword>
<evidence type="ECO:0000256" key="4">
    <source>
        <dbReference type="ARBA" id="ARBA00022553"/>
    </source>
</evidence>
<sequence>MSARRRPVSLRLRVTAAAALGTALVVLLLGGVAWVGIERQVNAQLDGKLDSVTQVTAANLTSLRVLQGPLPLPPEYAGTLRAGELTLSTTDAELPKFAEGWDTATVDGTRYRVRTVEVLSGLGATISVGAPTAPVQAAITSLHRWTIGIGLGAVVVAAALGWLFAGVAIAPLRRLAEQTRRLGLDPTAPPPRVSGAIEAEELAAALRTLLDANAAERARTASALATARDFAAASAHELRTPLTAMRTNLEVATTLDLPAATRAEVLSDALRTERRVEATLHALERLAAGELSSEADFVPVDLSELLDRAAHDAVRTHRGVDIRLDAPPTLVITGLPAGLRLAVDNAVSNAVRHGRAGVIEIAAREWQDAVVVTVTDDGAGIPADEREAVFERFRRGAGAAPDGSGLGLALIRQQAELHGGAAWFEDSPLGGVRLVLRLPRTPTPGPDGTEPAASSV</sequence>
<dbReference type="CDD" id="cd00082">
    <property type="entry name" value="HisKA"/>
    <property type="match status" value="1"/>
</dbReference>
<gene>
    <name evidence="13" type="ORF">SAMN05444580_104171</name>
</gene>
<dbReference type="PANTHER" id="PTHR45436:SF5">
    <property type="entry name" value="SENSOR HISTIDINE KINASE TRCS"/>
    <property type="match status" value="1"/>
</dbReference>
<dbReference type="Gene3D" id="1.10.287.130">
    <property type="match status" value="1"/>
</dbReference>
<keyword evidence="8 11" id="KW-1133">Transmembrane helix</keyword>
<keyword evidence="7 13" id="KW-0418">Kinase</keyword>
<dbReference type="SUPFAM" id="SSF47384">
    <property type="entry name" value="Homodimeric domain of signal transducing histidine kinase"/>
    <property type="match status" value="1"/>
</dbReference>
<dbReference type="STRING" id="168276.SAMN05444580_104171"/>
<protein>
    <recommendedName>
        <fullName evidence="3">histidine kinase</fullName>
        <ecNumber evidence="3">2.7.13.3</ecNumber>
    </recommendedName>
</protein>
<feature type="transmembrane region" description="Helical" evidence="11">
    <location>
        <begin position="12"/>
        <end position="37"/>
    </location>
</feature>
<evidence type="ECO:0000256" key="2">
    <source>
        <dbReference type="ARBA" id="ARBA00004236"/>
    </source>
</evidence>
<dbReference type="Gene3D" id="3.30.565.10">
    <property type="entry name" value="Histidine kinase-like ATPase, C-terminal domain"/>
    <property type="match status" value="1"/>
</dbReference>
<name>A0A1G6UFD4_9NOCA</name>
<dbReference type="InterPro" id="IPR036097">
    <property type="entry name" value="HisK_dim/P_sf"/>
</dbReference>
<proteinExistence type="predicted"/>
<dbReference type="EC" id="2.7.13.3" evidence="3"/>
<dbReference type="InterPro" id="IPR003594">
    <property type="entry name" value="HATPase_dom"/>
</dbReference>
<feature type="transmembrane region" description="Helical" evidence="11">
    <location>
        <begin position="147"/>
        <end position="172"/>
    </location>
</feature>
<dbReference type="SMART" id="SM00388">
    <property type="entry name" value="HisKA"/>
    <property type="match status" value="1"/>
</dbReference>
<dbReference type="InterPro" id="IPR036890">
    <property type="entry name" value="HATPase_C_sf"/>
</dbReference>
<dbReference type="RefSeq" id="WP_072844674.1">
    <property type="nucleotide sequence ID" value="NZ_FNAB01000004.1"/>
</dbReference>
<dbReference type="Pfam" id="PF00512">
    <property type="entry name" value="HisKA"/>
    <property type="match status" value="1"/>
</dbReference>
<evidence type="ECO:0000313" key="14">
    <source>
        <dbReference type="Proteomes" id="UP000199417"/>
    </source>
</evidence>
<evidence type="ECO:0000256" key="3">
    <source>
        <dbReference type="ARBA" id="ARBA00012438"/>
    </source>
</evidence>